<dbReference type="Gene3D" id="3.30.1380.10">
    <property type="match status" value="1"/>
</dbReference>
<organism evidence="2 3">
    <name type="scientific">Bacillus yapensis</name>
    <dbReference type="NCBI Taxonomy" id="2492960"/>
    <lineage>
        <taxon>Bacteria</taxon>
        <taxon>Bacillati</taxon>
        <taxon>Bacillota</taxon>
        <taxon>Bacilli</taxon>
        <taxon>Bacillales</taxon>
        <taxon>Bacillaceae</taxon>
        <taxon>Bacillus</taxon>
    </lineage>
</organism>
<dbReference type="AlphaFoldDB" id="A0A431WIQ0"/>
<comment type="caution">
    <text evidence="2">The sequence shown here is derived from an EMBL/GenBank/DDBJ whole genome shotgun (WGS) entry which is preliminary data.</text>
</comment>
<dbReference type="PANTHER" id="PTHR34385:SF1">
    <property type="entry name" value="PEPTIDOGLYCAN L-ALANYL-D-GLUTAMATE ENDOPEPTIDASE CWLK"/>
    <property type="match status" value="1"/>
</dbReference>
<sequence>MKKWGFLLFLVLCLSFVFVGKESSNQDKVEVQKNEKNNNVQIEKSGISEGFRTIEITKEQIYQGELLLVNNEYPVHQNSIKSDIVNLFTHHELTQGYVVLDSEIELSEDVAHKFSEMIAAAGKEGVNHFAINSGFRDFDEQSVLYQEMGSDYALPAGYSEHNLGLSLDVGSTQMKMEAAPEGKWLENNAWKYGFILRYPKDKTEVTGIQYEPWHIRYVGLPHSMIMKEKNFALEEYLDFLKEQKSITTTINGEKYEISYYPVSKDITIQVPSNLRYEISGDNMDGVIVTVFPESADTNFKEGRNRE</sequence>
<protein>
    <submittedName>
        <fullName evidence="2">VanY-A/VanY-F/VanY-M family D-Ala-D-Ala carboxypeptidase</fullName>
    </submittedName>
</protein>
<keyword evidence="2" id="KW-0121">Carboxypeptidase</keyword>
<proteinExistence type="predicted"/>
<dbReference type="CDD" id="cd14852">
    <property type="entry name" value="LD-carboxypeptidase"/>
    <property type="match status" value="1"/>
</dbReference>
<dbReference type="SUPFAM" id="SSF55166">
    <property type="entry name" value="Hedgehog/DD-peptidase"/>
    <property type="match status" value="1"/>
</dbReference>
<gene>
    <name evidence="2" type="primary">vanY</name>
    <name evidence="2" type="ORF">EKG37_04985</name>
</gene>
<accession>A0A431WIQ0</accession>
<name>A0A431WIQ0_9BACI</name>
<keyword evidence="2" id="KW-0378">Hydrolase</keyword>
<evidence type="ECO:0000313" key="3">
    <source>
        <dbReference type="Proteomes" id="UP000271374"/>
    </source>
</evidence>
<keyword evidence="3" id="KW-1185">Reference proteome</keyword>
<dbReference type="InterPro" id="IPR003709">
    <property type="entry name" value="VanY-like_core_dom"/>
</dbReference>
<feature type="domain" description="D-alanyl-D-alanine carboxypeptidase-like core" evidence="1">
    <location>
        <begin position="104"/>
        <end position="219"/>
    </location>
</feature>
<reference evidence="2 3" key="1">
    <citation type="submission" date="2018-12" db="EMBL/GenBank/DDBJ databases">
        <title>Bacillus yapensis draft genome sequence.</title>
        <authorList>
            <person name="Yu L."/>
            <person name="Xu X."/>
            <person name="Tang X."/>
        </authorList>
    </citation>
    <scope>NUCLEOTIDE SEQUENCE [LARGE SCALE GENOMIC DNA]</scope>
    <source>
        <strain evidence="2 3">XXST-01</strain>
    </source>
</reference>
<dbReference type="InterPro" id="IPR052179">
    <property type="entry name" value="DD-CPase-like"/>
</dbReference>
<dbReference type="PANTHER" id="PTHR34385">
    <property type="entry name" value="D-ALANYL-D-ALANINE CARBOXYPEPTIDASE"/>
    <property type="match status" value="1"/>
</dbReference>
<dbReference type="EMBL" id="RXNT01000003">
    <property type="protein sequence ID" value="RTR35238.1"/>
    <property type="molecule type" value="Genomic_DNA"/>
</dbReference>
<dbReference type="Proteomes" id="UP000271374">
    <property type="component" value="Unassembled WGS sequence"/>
</dbReference>
<dbReference type="InterPro" id="IPR009045">
    <property type="entry name" value="Zn_M74/Hedgehog-like"/>
</dbReference>
<dbReference type="RefSeq" id="WP_126406973.1">
    <property type="nucleotide sequence ID" value="NZ_RXNT01000003.1"/>
</dbReference>
<dbReference type="OrthoDB" id="9792074at2"/>
<dbReference type="NCBIfam" id="NF000472">
    <property type="entry name" value="vanY_AFMPt"/>
    <property type="match status" value="1"/>
</dbReference>
<dbReference type="InterPro" id="IPR058193">
    <property type="entry name" value="VanY/YodJ_core_dom"/>
</dbReference>
<dbReference type="Pfam" id="PF02557">
    <property type="entry name" value="VanY"/>
    <property type="match status" value="1"/>
</dbReference>
<evidence type="ECO:0000313" key="2">
    <source>
        <dbReference type="EMBL" id="RTR35238.1"/>
    </source>
</evidence>
<dbReference type="GO" id="GO:0004180">
    <property type="term" value="F:carboxypeptidase activity"/>
    <property type="evidence" value="ECO:0007669"/>
    <property type="project" value="UniProtKB-KW"/>
</dbReference>
<evidence type="ECO:0000259" key="1">
    <source>
        <dbReference type="Pfam" id="PF02557"/>
    </source>
</evidence>
<dbReference type="Gene3D" id="3.30.200.180">
    <property type="match status" value="1"/>
</dbReference>
<keyword evidence="2" id="KW-0645">Protease</keyword>
<dbReference type="GO" id="GO:0006508">
    <property type="term" value="P:proteolysis"/>
    <property type="evidence" value="ECO:0007669"/>
    <property type="project" value="InterPro"/>
</dbReference>